<dbReference type="EMBL" id="CAJVRM010000296">
    <property type="protein sequence ID" value="CAG8979095.1"/>
    <property type="molecule type" value="Genomic_DNA"/>
</dbReference>
<dbReference type="Gene3D" id="6.10.160.20">
    <property type="match status" value="1"/>
</dbReference>
<feature type="region of interest" description="Disordered" evidence="1">
    <location>
        <begin position="1"/>
        <end position="74"/>
    </location>
</feature>
<dbReference type="Proteomes" id="UP000701801">
    <property type="component" value="Unassembled WGS sequence"/>
</dbReference>
<name>A0A9N9Q476_9HELO</name>
<dbReference type="AlphaFoldDB" id="A0A9N9Q476"/>
<dbReference type="InterPro" id="IPR038291">
    <property type="entry name" value="SAP30_C_sf"/>
</dbReference>
<keyword evidence="4" id="KW-1185">Reference proteome</keyword>
<evidence type="ECO:0000256" key="1">
    <source>
        <dbReference type="SAM" id="MobiDB-lite"/>
    </source>
</evidence>
<evidence type="ECO:0000313" key="4">
    <source>
        <dbReference type="Proteomes" id="UP000701801"/>
    </source>
</evidence>
<feature type="compositionally biased region" description="Low complexity" evidence="1">
    <location>
        <begin position="53"/>
        <end position="74"/>
    </location>
</feature>
<feature type="domain" description="Histone deacetylase complex subunit SAP30 Sin3 binding" evidence="2">
    <location>
        <begin position="133"/>
        <end position="162"/>
    </location>
</feature>
<organism evidence="3 4">
    <name type="scientific">Hymenoscyphus albidus</name>
    <dbReference type="NCBI Taxonomy" id="595503"/>
    <lineage>
        <taxon>Eukaryota</taxon>
        <taxon>Fungi</taxon>
        <taxon>Dikarya</taxon>
        <taxon>Ascomycota</taxon>
        <taxon>Pezizomycotina</taxon>
        <taxon>Leotiomycetes</taxon>
        <taxon>Helotiales</taxon>
        <taxon>Helotiaceae</taxon>
        <taxon>Hymenoscyphus</taxon>
    </lineage>
</organism>
<dbReference type="InterPro" id="IPR025718">
    <property type="entry name" value="SAP30_Sin3-bd"/>
</dbReference>
<sequence>MPPAKSKPQPDDSRSEASSTREKLGNTSNAVNGKARRAGGAAAAGSSLRDVVNAGQNNPNATAPGNAPADTAPGLQWTSFDPAVLHGYRYDYRLNTPAAFTKPYNQIVLSRSAIGRMSPTMARRKEQRRQGSDQLANSVRKHFNSMGIIENEVVVDFLYKVRWQDKKFRMRFAPPRAAPR</sequence>
<comment type="caution">
    <text evidence="3">The sequence shown here is derived from an EMBL/GenBank/DDBJ whole genome shotgun (WGS) entry which is preliminary data.</text>
</comment>
<proteinExistence type="predicted"/>
<feature type="compositionally biased region" description="Basic and acidic residues" evidence="1">
    <location>
        <begin position="8"/>
        <end position="24"/>
    </location>
</feature>
<accession>A0A9N9Q476</accession>
<dbReference type="OrthoDB" id="510958at2759"/>
<evidence type="ECO:0000313" key="3">
    <source>
        <dbReference type="EMBL" id="CAG8979095.1"/>
    </source>
</evidence>
<gene>
    <name evidence="3" type="ORF">HYALB_00000225</name>
</gene>
<protein>
    <recommendedName>
        <fullName evidence="2">Histone deacetylase complex subunit SAP30 Sin3 binding domain-containing protein</fullName>
    </recommendedName>
</protein>
<reference evidence="3" key="1">
    <citation type="submission" date="2021-07" db="EMBL/GenBank/DDBJ databases">
        <authorList>
            <person name="Durling M."/>
        </authorList>
    </citation>
    <scope>NUCLEOTIDE SEQUENCE</scope>
</reference>
<evidence type="ECO:0000259" key="2">
    <source>
        <dbReference type="Pfam" id="PF13867"/>
    </source>
</evidence>
<dbReference type="Pfam" id="PF13867">
    <property type="entry name" value="SAP30_Sin3_bdg"/>
    <property type="match status" value="1"/>
</dbReference>